<organism evidence="7 8">
    <name type="scientific">Anaeromyces robustus</name>
    <dbReference type="NCBI Taxonomy" id="1754192"/>
    <lineage>
        <taxon>Eukaryota</taxon>
        <taxon>Fungi</taxon>
        <taxon>Fungi incertae sedis</taxon>
        <taxon>Chytridiomycota</taxon>
        <taxon>Chytridiomycota incertae sedis</taxon>
        <taxon>Neocallimastigomycetes</taxon>
        <taxon>Neocallimastigales</taxon>
        <taxon>Neocallimastigaceae</taxon>
        <taxon>Anaeromyces</taxon>
    </lineage>
</organism>
<dbReference type="AlphaFoldDB" id="A0A1Y1XQ03"/>
<dbReference type="STRING" id="1754192.A0A1Y1XQ03"/>
<dbReference type="OrthoDB" id="626167at2759"/>
<dbReference type="EMBL" id="MCFG01000005">
    <property type="protein sequence ID" value="ORX87823.1"/>
    <property type="molecule type" value="Genomic_DNA"/>
</dbReference>
<evidence type="ECO:0000313" key="7">
    <source>
        <dbReference type="EMBL" id="ORX87823.1"/>
    </source>
</evidence>
<dbReference type="Proteomes" id="UP000193944">
    <property type="component" value="Unassembled WGS sequence"/>
</dbReference>
<protein>
    <recommendedName>
        <fullName evidence="6">Par3/HAL N-terminal domain-containing protein</fullName>
    </recommendedName>
</protein>
<evidence type="ECO:0000256" key="1">
    <source>
        <dbReference type="ARBA" id="ARBA00004123"/>
    </source>
</evidence>
<keyword evidence="8" id="KW-1185">Reference proteome</keyword>
<evidence type="ECO:0000256" key="3">
    <source>
        <dbReference type="ARBA" id="ARBA00023242"/>
    </source>
</evidence>
<dbReference type="GO" id="GO:0000724">
    <property type="term" value="P:double-strand break repair via homologous recombination"/>
    <property type="evidence" value="ECO:0007669"/>
    <property type="project" value="TreeGrafter"/>
</dbReference>
<reference evidence="7 8" key="1">
    <citation type="submission" date="2016-08" db="EMBL/GenBank/DDBJ databases">
        <title>A Parts List for Fungal Cellulosomes Revealed by Comparative Genomics.</title>
        <authorList>
            <consortium name="DOE Joint Genome Institute"/>
            <person name="Haitjema C.H."/>
            <person name="Gilmore S.P."/>
            <person name="Henske J.K."/>
            <person name="Solomon K.V."/>
            <person name="De Groot R."/>
            <person name="Kuo A."/>
            <person name="Mondo S.J."/>
            <person name="Salamov A.A."/>
            <person name="Labutti K."/>
            <person name="Zhao Z."/>
            <person name="Chiniquy J."/>
            <person name="Barry K."/>
            <person name="Brewer H.M."/>
            <person name="Purvine S.O."/>
            <person name="Wright A.T."/>
            <person name="Boxma B."/>
            <person name="Van Alen T."/>
            <person name="Hackstein J.H."/>
            <person name="Baker S.E."/>
            <person name="Grigoriev I.V."/>
            <person name="O'Malley M.A."/>
        </authorList>
    </citation>
    <scope>NUCLEOTIDE SEQUENCE [LARGE SCALE GENOMIC DNA]</scope>
    <source>
        <strain evidence="7 8">S4</strain>
    </source>
</reference>
<dbReference type="InterPro" id="IPR052311">
    <property type="entry name" value="MMS22L-TONSL_complex_comp"/>
</dbReference>
<keyword evidence="3" id="KW-0539">Nucleus</keyword>
<keyword evidence="2" id="KW-0677">Repeat</keyword>
<dbReference type="GO" id="GO:0031297">
    <property type="term" value="P:replication fork processing"/>
    <property type="evidence" value="ECO:0007669"/>
    <property type="project" value="TreeGrafter"/>
</dbReference>
<feature type="domain" description="Par3/HAL N-terminal" evidence="6">
    <location>
        <begin position="712"/>
        <end position="783"/>
    </location>
</feature>
<dbReference type="SUPFAM" id="SSF48452">
    <property type="entry name" value="TPR-like"/>
    <property type="match status" value="2"/>
</dbReference>
<dbReference type="InterPro" id="IPR019734">
    <property type="entry name" value="TPR_rpt"/>
</dbReference>
<keyword evidence="4" id="KW-0175">Coiled coil</keyword>
<dbReference type="PANTHER" id="PTHR46358">
    <property type="entry name" value="TONSOKU-LIKE PROTEIN"/>
    <property type="match status" value="1"/>
</dbReference>
<evidence type="ECO:0000313" key="8">
    <source>
        <dbReference type="Proteomes" id="UP000193944"/>
    </source>
</evidence>
<feature type="coiled-coil region" evidence="4">
    <location>
        <begin position="310"/>
        <end position="337"/>
    </location>
</feature>
<feature type="compositionally biased region" description="Basic and acidic residues" evidence="5">
    <location>
        <begin position="566"/>
        <end position="582"/>
    </location>
</feature>
<evidence type="ECO:0000256" key="2">
    <source>
        <dbReference type="ARBA" id="ARBA00022737"/>
    </source>
</evidence>
<proteinExistence type="predicted"/>
<dbReference type="Gene3D" id="1.25.40.10">
    <property type="entry name" value="Tetratricopeptide repeat domain"/>
    <property type="match status" value="1"/>
</dbReference>
<comment type="caution">
    <text evidence="7">The sequence shown here is derived from an EMBL/GenBank/DDBJ whole genome shotgun (WGS) entry which is preliminary data.</text>
</comment>
<reference evidence="7 8" key="2">
    <citation type="submission" date="2016-08" db="EMBL/GenBank/DDBJ databases">
        <title>Pervasive Adenine N6-methylation of Active Genes in Fungi.</title>
        <authorList>
            <consortium name="DOE Joint Genome Institute"/>
            <person name="Mondo S.J."/>
            <person name="Dannebaum R.O."/>
            <person name="Kuo R.C."/>
            <person name="Labutti K."/>
            <person name="Haridas S."/>
            <person name="Kuo A."/>
            <person name="Salamov A."/>
            <person name="Ahrendt S.R."/>
            <person name="Lipzen A."/>
            <person name="Sullivan W."/>
            <person name="Andreopoulos W.B."/>
            <person name="Clum A."/>
            <person name="Lindquist E."/>
            <person name="Daum C."/>
            <person name="Ramamoorthy G.K."/>
            <person name="Gryganskyi A."/>
            <person name="Culley D."/>
            <person name="Magnuson J.K."/>
            <person name="James T.Y."/>
            <person name="O'Malley M.A."/>
            <person name="Stajich J.E."/>
            <person name="Spatafora J.W."/>
            <person name="Visel A."/>
            <person name="Grigoriev I.V."/>
        </authorList>
    </citation>
    <scope>NUCLEOTIDE SEQUENCE [LARGE SCALE GENOMIC DNA]</scope>
    <source>
        <strain evidence="7 8">S4</strain>
    </source>
</reference>
<evidence type="ECO:0000256" key="5">
    <source>
        <dbReference type="SAM" id="MobiDB-lite"/>
    </source>
</evidence>
<sequence length="786" mass="92390">MSRRNYVTYQIKLEPHLAVNTQNNIPKETRKNILSIKLSEKNNDWKSVLHYSLLVADLFYNTDDYQRSAYFYKKAIKASKILNDYTSLAFSYSKCASALHSAPSDDKVKDLYTALDYHKMSLNIQIKFKVMNDKHDIPREYFAIGLVYLELGELESDKNYYKYSVENFLNCKTALEKLKDTGRETKKLYAETLLNLGIIWNIHLDDHKKAGKAFEASHKISVEIGDKENLRLICENFGYYYFNNKDYKNALKCYSDNLKMCNEMKLHLEKAQCYCDIGLCYKSLHMYDEALTNFNEYYLLVKDLNLNDHIEKSKLLLEEMKQTIEENKKKLELENKLKIAVQKKDCINEFKIMKALNQTLMFLGYRSSVSKNFKRMLYLCENIPNLKHELSELLLLCGTFYNENKIYDKGYKFLHYLERKFNGSLAMKADFYKQLAISQENLKKSHDEIERTLENEITIRKSIQDNEGLYNALTNLVRIHRLYNLQVKAKEAQERLNMLSFPNTESSINDPSLYSSEREDEISLIKSQDAISEVVCKEENKGNISDDSFEEIYSRNKMVVKKENTKGNLKEEDNDEEYFKSEEGEEEDLINKKQLHRRRKISYVLSSSSSNDEDDGRRNYNPNFKEFNKELKKLKKRKTYHEGNLQKIPDQNYFENIDNIDSDSSSNSSSSIADLPKPLDFVNIDNTIDTKKFNSKENFHGYIPPMLTNKVRICVNFGKDKLLIPCPTNETIEWLIKEAEKRYFEINNVKVHIRYFKVDNDQILYEKDLINDVLIDNQTVEAVIKI</sequence>
<dbReference type="GO" id="GO:0043596">
    <property type="term" value="C:nuclear replication fork"/>
    <property type="evidence" value="ECO:0007669"/>
    <property type="project" value="TreeGrafter"/>
</dbReference>
<evidence type="ECO:0000256" key="4">
    <source>
        <dbReference type="SAM" id="Coils"/>
    </source>
</evidence>
<dbReference type="SMART" id="SM00028">
    <property type="entry name" value="TPR"/>
    <property type="match status" value="3"/>
</dbReference>
<dbReference type="InterPro" id="IPR011990">
    <property type="entry name" value="TPR-like_helical_dom_sf"/>
</dbReference>
<accession>A0A1Y1XQ03</accession>
<dbReference type="Pfam" id="PF12053">
    <property type="entry name" value="Par3_HAL_N_term"/>
    <property type="match status" value="1"/>
</dbReference>
<dbReference type="Pfam" id="PF13424">
    <property type="entry name" value="TPR_12"/>
    <property type="match status" value="1"/>
</dbReference>
<comment type="subcellular location">
    <subcellularLocation>
        <location evidence="1">Nucleus</location>
    </subcellularLocation>
</comment>
<dbReference type="Gene3D" id="3.10.20.90">
    <property type="entry name" value="Phosphatidylinositol 3-kinase Catalytic Subunit, Chain A, domain 1"/>
    <property type="match status" value="1"/>
</dbReference>
<feature type="region of interest" description="Disordered" evidence="5">
    <location>
        <begin position="566"/>
        <end position="591"/>
    </location>
</feature>
<dbReference type="PANTHER" id="PTHR46358:SF1">
    <property type="entry name" value="TONSOKU-LIKE PROTEIN"/>
    <property type="match status" value="1"/>
</dbReference>
<evidence type="ECO:0000259" key="6">
    <source>
        <dbReference type="Pfam" id="PF12053"/>
    </source>
</evidence>
<dbReference type="InterPro" id="IPR021922">
    <property type="entry name" value="Par3/HAL_N"/>
</dbReference>
<gene>
    <name evidence="7" type="ORF">BCR32DRAFT_264061</name>
</gene>
<name>A0A1Y1XQ03_9FUNG</name>